<gene>
    <name evidence="1" type="ORF">BN578_01937</name>
</gene>
<protein>
    <recommendedName>
        <fullName evidence="3">DUF2961 domain-containing protein</fullName>
    </recommendedName>
</protein>
<dbReference type="AlphaFoldDB" id="R6NCK4"/>
<proteinExistence type="predicted"/>
<accession>R6NCK4</accession>
<dbReference type="Proteomes" id="UP000018168">
    <property type="component" value="Unassembled WGS sequence"/>
</dbReference>
<evidence type="ECO:0000313" key="2">
    <source>
        <dbReference type="Proteomes" id="UP000018168"/>
    </source>
</evidence>
<comment type="caution">
    <text evidence="1">The sequence shown here is derived from an EMBL/GenBank/DDBJ whole genome shotgun (WGS) entry which is preliminary data.</text>
</comment>
<evidence type="ECO:0000313" key="1">
    <source>
        <dbReference type="EMBL" id="CDC03941.1"/>
    </source>
</evidence>
<dbReference type="InterPro" id="IPR021345">
    <property type="entry name" value="DUF2961"/>
</dbReference>
<reference evidence="1" key="1">
    <citation type="submission" date="2012-11" db="EMBL/GenBank/DDBJ databases">
        <title>Dependencies among metagenomic species, viruses, plasmids and units of genetic variation.</title>
        <authorList>
            <person name="Nielsen H.B."/>
            <person name="Almeida M."/>
            <person name="Juncker A.S."/>
            <person name="Rasmussen S."/>
            <person name="Li J."/>
            <person name="Sunagawa S."/>
            <person name="Plichta D."/>
            <person name="Gautier L."/>
            <person name="Le Chatelier E."/>
            <person name="Peletier E."/>
            <person name="Bonde I."/>
            <person name="Nielsen T."/>
            <person name="Manichanh C."/>
            <person name="Arumugam M."/>
            <person name="Batto J."/>
            <person name="Santos M.B.Q.D."/>
            <person name="Blom N."/>
            <person name="Borruel N."/>
            <person name="Burgdorf K.S."/>
            <person name="Boumezbeur F."/>
            <person name="Casellas F."/>
            <person name="Dore J."/>
            <person name="Guarner F."/>
            <person name="Hansen T."/>
            <person name="Hildebrand F."/>
            <person name="Kaas R.S."/>
            <person name="Kennedy S."/>
            <person name="Kristiansen K."/>
            <person name="Kultima J.R."/>
            <person name="Leonard P."/>
            <person name="Levenez F."/>
            <person name="Lund O."/>
            <person name="Moumen B."/>
            <person name="Le Paslier D."/>
            <person name="Pons N."/>
            <person name="Pedersen O."/>
            <person name="Prifti E."/>
            <person name="Qin J."/>
            <person name="Raes J."/>
            <person name="Tap J."/>
            <person name="Tims S."/>
            <person name="Ussery D.W."/>
            <person name="Yamada T."/>
            <person name="MetaHit consortium"/>
            <person name="Renault P."/>
            <person name="Sicheritz-Ponten T."/>
            <person name="Bork P."/>
            <person name="Wang J."/>
            <person name="Brunak S."/>
            <person name="Ehrlich S.D."/>
        </authorList>
    </citation>
    <scope>NUCLEOTIDE SEQUENCE [LARGE SCALE GENOMIC DNA]</scope>
</reference>
<organism evidence="1 2">
    <name type="scientific">[Clostridium] leptum CAG:27</name>
    <dbReference type="NCBI Taxonomy" id="1263068"/>
    <lineage>
        <taxon>Bacteria</taxon>
        <taxon>Bacillati</taxon>
        <taxon>Bacillota</taxon>
        <taxon>Clostridia</taxon>
        <taxon>Eubacteriales</taxon>
        <taxon>Oscillospiraceae</taxon>
        <taxon>Oscillospiraceae incertae sedis</taxon>
    </lineage>
</organism>
<name>R6NCK4_9FIRM</name>
<sequence length="355" mass="40772">MTTNLSNLFMLSENISRSISAENPHGEKGKGAMEIPADEANPAFDLGRGWKVRPCIQIGSGETYEIAHIEGPAMIKSMWMTCFPEASRWLLLRIYWDGEEAPSVEAPLGDFFCSGWNTPTFVASLPINVNPAGGYNCYFPMPFRKSTRITVENVSRDEQTLFYQINYDLTQVDNRAAYFHAQFRRTNPVTYKQPCILADDIIGKGQYVGTYLAWQVNNNYWWGEGEIKFYMDGDQEYPTICGTGTEDYFGGAWNFEDPKGTYKQFTNLYAGLCQVLNPQGALKANQRFGMYRFHVCDPIYFEKDLKITIQALGWRNGFKRFLPLRDDISSVVYWYQAEPHNPYQPMPDRDFLENI</sequence>
<dbReference type="Pfam" id="PF11175">
    <property type="entry name" value="DUF2961"/>
    <property type="match status" value="1"/>
</dbReference>
<dbReference type="Gene3D" id="2.60.120.1390">
    <property type="match status" value="1"/>
</dbReference>
<dbReference type="EMBL" id="CBEP010000031">
    <property type="protein sequence ID" value="CDC03941.1"/>
    <property type="molecule type" value="Genomic_DNA"/>
</dbReference>
<evidence type="ECO:0008006" key="3">
    <source>
        <dbReference type="Google" id="ProtNLM"/>
    </source>
</evidence>